<dbReference type="InterPro" id="IPR018060">
    <property type="entry name" value="HTH_AraC"/>
</dbReference>
<dbReference type="InterPro" id="IPR014710">
    <property type="entry name" value="RmlC-like_jellyroll"/>
</dbReference>
<dbReference type="InterPro" id="IPR009057">
    <property type="entry name" value="Homeodomain-like_sf"/>
</dbReference>
<evidence type="ECO:0000313" key="6">
    <source>
        <dbReference type="Proteomes" id="UP000307943"/>
    </source>
</evidence>
<dbReference type="Proteomes" id="UP000307943">
    <property type="component" value="Unassembled WGS sequence"/>
</dbReference>
<dbReference type="Gene3D" id="1.10.10.60">
    <property type="entry name" value="Homeodomain-like"/>
    <property type="match status" value="2"/>
</dbReference>
<name>A0A5C4TFH4_9BACL</name>
<dbReference type="GO" id="GO:0043565">
    <property type="term" value="F:sequence-specific DNA binding"/>
    <property type="evidence" value="ECO:0007669"/>
    <property type="project" value="InterPro"/>
</dbReference>
<dbReference type="GO" id="GO:0003700">
    <property type="term" value="F:DNA-binding transcription factor activity"/>
    <property type="evidence" value="ECO:0007669"/>
    <property type="project" value="InterPro"/>
</dbReference>
<gene>
    <name evidence="5" type="ORF">FE784_03950</name>
</gene>
<dbReference type="Gene3D" id="2.60.120.10">
    <property type="entry name" value="Jelly Rolls"/>
    <property type="match status" value="1"/>
</dbReference>
<dbReference type="InterPro" id="IPR003313">
    <property type="entry name" value="AraC-bd"/>
</dbReference>
<dbReference type="PROSITE" id="PS01124">
    <property type="entry name" value="HTH_ARAC_FAMILY_2"/>
    <property type="match status" value="1"/>
</dbReference>
<sequence>MTIRRPIESMQGQMYFGYDFPVYVNRASETFNLQEHSHDFVEIAYVAEGKGFHYIGDEIVPVRKGDLFYIPVGISHVFRPADAAVKEPLIVYNCIFGLELFDRIIRSHSLLLPSEDAGALLAVRSRTEWLKAEEQSADVRNLVQRLYQEYALRQEGRGLMILTYVVQLLLTLYRSTDGGYSRSTYADADSRIEEAIRYIQLHLDAPLSLTDISSKINIGKRQFNRLIKKATGQTYTDYLHSLQIESCCEQLRTTDRKVYEIAEAMGFKDMKHFHAIFKRKTGLSPREYRKRTV</sequence>
<dbReference type="PRINTS" id="PR00032">
    <property type="entry name" value="HTHARAC"/>
</dbReference>
<dbReference type="OrthoDB" id="2582835at2"/>
<dbReference type="PANTHER" id="PTHR43280:SF2">
    <property type="entry name" value="HTH-TYPE TRANSCRIPTIONAL REGULATOR EXSA"/>
    <property type="match status" value="1"/>
</dbReference>
<keyword evidence="6" id="KW-1185">Reference proteome</keyword>
<comment type="caution">
    <text evidence="5">The sequence shown here is derived from an EMBL/GenBank/DDBJ whole genome shotgun (WGS) entry which is preliminary data.</text>
</comment>
<keyword evidence="1" id="KW-0805">Transcription regulation</keyword>
<evidence type="ECO:0000256" key="2">
    <source>
        <dbReference type="ARBA" id="ARBA00023125"/>
    </source>
</evidence>
<dbReference type="SUPFAM" id="SSF51215">
    <property type="entry name" value="Regulatory protein AraC"/>
    <property type="match status" value="1"/>
</dbReference>
<dbReference type="PANTHER" id="PTHR43280">
    <property type="entry name" value="ARAC-FAMILY TRANSCRIPTIONAL REGULATOR"/>
    <property type="match status" value="1"/>
</dbReference>
<dbReference type="SUPFAM" id="SSF46689">
    <property type="entry name" value="Homeodomain-like"/>
    <property type="match status" value="2"/>
</dbReference>
<accession>A0A5C4TFH4</accession>
<dbReference type="RefSeq" id="WP_139600828.1">
    <property type="nucleotide sequence ID" value="NZ_VDCQ01000004.1"/>
</dbReference>
<proteinExistence type="predicted"/>
<evidence type="ECO:0000259" key="4">
    <source>
        <dbReference type="PROSITE" id="PS01124"/>
    </source>
</evidence>
<reference evidence="5 6" key="1">
    <citation type="submission" date="2019-05" db="EMBL/GenBank/DDBJ databases">
        <title>We sequenced the genome of Paenibacillus hemerocallicola KCTC 33185 for further insight into its adaptation and study the phylogeny of Paenibacillus.</title>
        <authorList>
            <person name="Narsing Rao M.P."/>
        </authorList>
    </citation>
    <scope>NUCLEOTIDE SEQUENCE [LARGE SCALE GENOMIC DNA]</scope>
    <source>
        <strain evidence="5 6">KCTC 33185</strain>
    </source>
</reference>
<dbReference type="InterPro" id="IPR037923">
    <property type="entry name" value="HTH-like"/>
</dbReference>
<dbReference type="Pfam" id="PF12833">
    <property type="entry name" value="HTH_18"/>
    <property type="match status" value="1"/>
</dbReference>
<dbReference type="EMBL" id="VDCQ01000004">
    <property type="protein sequence ID" value="TNJ67542.1"/>
    <property type="molecule type" value="Genomic_DNA"/>
</dbReference>
<organism evidence="5 6">
    <name type="scientific">Paenibacillus hemerocallicola</name>
    <dbReference type="NCBI Taxonomy" id="1172614"/>
    <lineage>
        <taxon>Bacteria</taxon>
        <taxon>Bacillati</taxon>
        <taxon>Bacillota</taxon>
        <taxon>Bacilli</taxon>
        <taxon>Bacillales</taxon>
        <taxon>Paenibacillaceae</taxon>
        <taxon>Paenibacillus</taxon>
    </lineage>
</organism>
<evidence type="ECO:0000256" key="1">
    <source>
        <dbReference type="ARBA" id="ARBA00023015"/>
    </source>
</evidence>
<dbReference type="Pfam" id="PF02311">
    <property type="entry name" value="AraC_binding"/>
    <property type="match status" value="1"/>
</dbReference>
<dbReference type="AlphaFoldDB" id="A0A5C4TFH4"/>
<dbReference type="SMART" id="SM00342">
    <property type="entry name" value="HTH_ARAC"/>
    <property type="match status" value="1"/>
</dbReference>
<protein>
    <submittedName>
        <fullName evidence="5">Helix-turn-helix domain-containing protein</fullName>
    </submittedName>
</protein>
<keyword evidence="2" id="KW-0238">DNA-binding</keyword>
<evidence type="ECO:0000256" key="3">
    <source>
        <dbReference type="ARBA" id="ARBA00023163"/>
    </source>
</evidence>
<evidence type="ECO:0000313" key="5">
    <source>
        <dbReference type="EMBL" id="TNJ67542.1"/>
    </source>
</evidence>
<feature type="domain" description="HTH araC/xylS-type" evidence="4">
    <location>
        <begin position="193"/>
        <end position="291"/>
    </location>
</feature>
<keyword evidence="3" id="KW-0804">Transcription</keyword>
<dbReference type="InterPro" id="IPR020449">
    <property type="entry name" value="Tscrpt_reg_AraC-type_HTH"/>
</dbReference>